<dbReference type="InterPro" id="IPR016181">
    <property type="entry name" value="Acyl_CoA_acyltransferase"/>
</dbReference>
<dbReference type="OrthoDB" id="1821130at2"/>
<keyword evidence="1 4" id="KW-0808">Transferase</keyword>
<evidence type="ECO:0000313" key="5">
    <source>
        <dbReference type="Proteomes" id="UP000279194"/>
    </source>
</evidence>
<proteinExistence type="predicted"/>
<dbReference type="InterPro" id="IPR000182">
    <property type="entry name" value="GNAT_dom"/>
</dbReference>
<accession>A0A3L9DYB0</accession>
<keyword evidence="5" id="KW-1185">Reference proteome</keyword>
<evidence type="ECO:0000259" key="3">
    <source>
        <dbReference type="PROSITE" id="PS51186"/>
    </source>
</evidence>
<keyword evidence="2" id="KW-0012">Acyltransferase</keyword>
<dbReference type="RefSeq" id="WP_121834730.1">
    <property type="nucleotide sequence ID" value="NZ_CP163513.1"/>
</dbReference>
<dbReference type="AlphaFoldDB" id="A0A3L9DYB0"/>
<organism evidence="4 5">
    <name type="scientific">Streptococcus hillyeri</name>
    <dbReference type="NCBI Taxonomy" id="2282420"/>
    <lineage>
        <taxon>Bacteria</taxon>
        <taxon>Bacillati</taxon>
        <taxon>Bacillota</taxon>
        <taxon>Bacilli</taxon>
        <taxon>Lactobacillales</taxon>
        <taxon>Streptococcaceae</taxon>
        <taxon>Streptococcus</taxon>
    </lineage>
</organism>
<dbReference type="GO" id="GO:0016747">
    <property type="term" value="F:acyltransferase activity, transferring groups other than amino-acyl groups"/>
    <property type="evidence" value="ECO:0007669"/>
    <property type="project" value="InterPro"/>
</dbReference>
<comment type="caution">
    <text evidence="4">The sequence shown here is derived from an EMBL/GenBank/DDBJ whole genome shotgun (WGS) entry which is preliminary data.</text>
</comment>
<dbReference type="CDD" id="cd04301">
    <property type="entry name" value="NAT_SF"/>
    <property type="match status" value="1"/>
</dbReference>
<dbReference type="Proteomes" id="UP000279194">
    <property type="component" value="Unassembled WGS sequence"/>
</dbReference>
<dbReference type="EMBL" id="RCVM01000002">
    <property type="protein sequence ID" value="RLY04887.1"/>
    <property type="molecule type" value="Genomic_DNA"/>
</dbReference>
<gene>
    <name evidence="4" type="ORF">EAF07_02310</name>
</gene>
<reference evidence="4 5" key="1">
    <citation type="submission" date="2018-10" db="EMBL/GenBank/DDBJ databases">
        <title>Streptococcus hillyeri sp. nov., isolated from equine tracheal sample.</title>
        <authorList>
            <person name="Macfadyen A.C."/>
            <person name="Waller A."/>
            <person name="Paterson G.K."/>
        </authorList>
    </citation>
    <scope>NUCLEOTIDE SEQUENCE [LARGE SCALE GENOMIC DNA]</scope>
    <source>
        <strain evidence="4 5">28462</strain>
    </source>
</reference>
<evidence type="ECO:0000256" key="1">
    <source>
        <dbReference type="ARBA" id="ARBA00022679"/>
    </source>
</evidence>
<evidence type="ECO:0000313" key="4">
    <source>
        <dbReference type="EMBL" id="RLY04887.1"/>
    </source>
</evidence>
<sequence>MTIKPFENQYEKSWVYCKALSYLYSDFFDDISRTKDNFTDFYEDSIELVALEGDTVVGLLDIGIYSRENSRAYAYYSCDKVAYFANLAVHPDYQGQGIANQLFERAEILLREKGVEALAIFTRGDEKANHLYQKWGAEVICRDWLVVGTPKSQDQSFTFQVLPDQKRLAFVTEDGELPYYQREGHYIVAKETDLELFEIEEVYEERTYLKRYH</sequence>
<dbReference type="PROSITE" id="PS51186">
    <property type="entry name" value="GNAT"/>
    <property type="match status" value="1"/>
</dbReference>
<protein>
    <submittedName>
        <fullName evidence="4">GNAT family N-acetyltransferase</fullName>
    </submittedName>
</protein>
<dbReference type="PANTHER" id="PTHR43420:SF47">
    <property type="entry name" value="N-ACETYLTRANSFERASE DOMAIN-CONTAINING PROTEIN"/>
    <property type="match status" value="1"/>
</dbReference>
<dbReference type="Pfam" id="PF00583">
    <property type="entry name" value="Acetyltransf_1"/>
    <property type="match status" value="1"/>
</dbReference>
<evidence type="ECO:0000256" key="2">
    <source>
        <dbReference type="ARBA" id="ARBA00023315"/>
    </source>
</evidence>
<feature type="domain" description="N-acetyltransferase" evidence="3">
    <location>
        <begin position="1"/>
        <end position="156"/>
    </location>
</feature>
<dbReference type="SUPFAM" id="SSF55729">
    <property type="entry name" value="Acyl-CoA N-acyltransferases (Nat)"/>
    <property type="match status" value="1"/>
</dbReference>
<name>A0A3L9DYB0_9STRE</name>
<dbReference type="PANTHER" id="PTHR43420">
    <property type="entry name" value="ACETYLTRANSFERASE"/>
    <property type="match status" value="1"/>
</dbReference>
<dbReference type="InterPro" id="IPR050680">
    <property type="entry name" value="YpeA/RimI_acetyltransf"/>
</dbReference>
<dbReference type="Gene3D" id="3.40.630.30">
    <property type="match status" value="1"/>
</dbReference>